<comment type="caution">
    <text evidence="2">The sequence shown here is derived from an EMBL/GenBank/DDBJ whole genome shotgun (WGS) entry which is preliminary data.</text>
</comment>
<dbReference type="EMBL" id="JBHSKM010000030">
    <property type="protein sequence ID" value="MFC5218970.1"/>
    <property type="molecule type" value="Genomic_DNA"/>
</dbReference>
<protein>
    <recommendedName>
        <fullName evidence="4">Integral membrane protein</fullName>
    </recommendedName>
</protein>
<feature type="transmembrane region" description="Helical" evidence="1">
    <location>
        <begin position="48"/>
        <end position="81"/>
    </location>
</feature>
<reference evidence="3" key="1">
    <citation type="journal article" date="2019" name="Int. J. Syst. Evol. Microbiol.">
        <title>The Global Catalogue of Microorganisms (GCM) 10K type strain sequencing project: providing services to taxonomists for standard genome sequencing and annotation.</title>
        <authorList>
            <consortium name="The Broad Institute Genomics Platform"/>
            <consortium name="The Broad Institute Genome Sequencing Center for Infectious Disease"/>
            <person name="Wu L."/>
            <person name="Ma J."/>
        </authorList>
    </citation>
    <scope>NUCLEOTIDE SEQUENCE [LARGE SCALE GENOMIC DNA]</scope>
    <source>
        <strain evidence="3">KCTC 42586</strain>
    </source>
</reference>
<evidence type="ECO:0000256" key="1">
    <source>
        <dbReference type="SAM" id="Phobius"/>
    </source>
</evidence>
<keyword evidence="1" id="KW-0472">Membrane</keyword>
<keyword evidence="3" id="KW-1185">Reference proteome</keyword>
<feature type="transmembrane region" description="Helical" evidence="1">
    <location>
        <begin position="101"/>
        <end position="120"/>
    </location>
</feature>
<gene>
    <name evidence="2" type="ORF">ACFPQ9_34515</name>
</gene>
<accession>A0ABW0CSS0</accession>
<organism evidence="2 3">
    <name type="scientific">Streptomyces coerulescens</name>
    <dbReference type="NCBI Taxonomy" id="29304"/>
    <lineage>
        <taxon>Bacteria</taxon>
        <taxon>Bacillati</taxon>
        <taxon>Actinomycetota</taxon>
        <taxon>Actinomycetes</taxon>
        <taxon>Kitasatosporales</taxon>
        <taxon>Streptomycetaceae</taxon>
        <taxon>Streptomyces</taxon>
    </lineage>
</organism>
<dbReference type="Proteomes" id="UP001596263">
    <property type="component" value="Unassembled WGS sequence"/>
</dbReference>
<keyword evidence="1" id="KW-0812">Transmembrane</keyword>
<proteinExistence type="predicted"/>
<name>A0ABW0CSS0_STRCD</name>
<evidence type="ECO:0000313" key="3">
    <source>
        <dbReference type="Proteomes" id="UP001596263"/>
    </source>
</evidence>
<dbReference type="RefSeq" id="WP_380862286.1">
    <property type="nucleotide sequence ID" value="NZ_JBHSKM010000030.1"/>
</dbReference>
<evidence type="ECO:0000313" key="2">
    <source>
        <dbReference type="EMBL" id="MFC5218970.1"/>
    </source>
</evidence>
<feature type="transmembrane region" description="Helical" evidence="1">
    <location>
        <begin position="22"/>
        <end position="41"/>
    </location>
</feature>
<evidence type="ECO:0008006" key="4">
    <source>
        <dbReference type="Google" id="ProtNLM"/>
    </source>
</evidence>
<keyword evidence="1" id="KW-1133">Transmembrane helix</keyword>
<sequence>MIRWVSLSVEARPVPRPVATPLVWATAFGGALILVAVHTLLMGQDRPGFALAGLSLLAAVLGLCARFTAAPGTALLCWLFLNGFAIPPAGTLTWAGSRDTFWLACLCTASLVGTILARIVHARAAYRRVTAGSAQPTAGSADWRAPF</sequence>